<proteinExistence type="predicted"/>
<dbReference type="AlphaFoldDB" id="A0AAN0NDU3"/>
<dbReference type="KEGG" id="yag:AABB28_09165"/>
<dbReference type="EMBL" id="CP151762">
    <property type="protein sequence ID" value="WZU62102.1"/>
    <property type="molecule type" value="Genomic_DNA"/>
</dbReference>
<accession>A0AAN0NDU3</accession>
<evidence type="ECO:0000313" key="1">
    <source>
        <dbReference type="EMBL" id="WZU62102.1"/>
    </source>
</evidence>
<organism evidence="1 2">
    <name type="scientific">Yoonia algicola</name>
    <dbReference type="NCBI Taxonomy" id="3137368"/>
    <lineage>
        <taxon>Bacteria</taxon>
        <taxon>Pseudomonadati</taxon>
        <taxon>Pseudomonadota</taxon>
        <taxon>Alphaproteobacteria</taxon>
        <taxon>Rhodobacterales</taxon>
        <taxon>Paracoccaceae</taxon>
        <taxon>Yoonia</taxon>
    </lineage>
</organism>
<dbReference type="InterPro" id="IPR027266">
    <property type="entry name" value="TrmE/GcvT-like"/>
</dbReference>
<evidence type="ECO:0000313" key="2">
    <source>
        <dbReference type="Proteomes" id="UP001451782"/>
    </source>
</evidence>
<keyword evidence="2" id="KW-1185">Reference proteome</keyword>
<name>A0AAN0NDU3_9RHOB</name>
<sequence length="172" mass="18138">MASLIALTPCAGLLPIVHGGVEVSEVVPDRLMSVAPYRGQHEAVAAQLKAQVGVGLSAPKRRAGCVTWFGHGTWLVAGEVALDGAAVTDQSDAWAVVHVSGAGVEDVLARLVPVDLRGQVFKTNHVAKTLLGHMAVTIIRSGADRFEIMAMRSMAKTLVHDLDVAMRALAMR</sequence>
<gene>
    <name evidence="1" type="ORF">AABB28_09165</name>
</gene>
<protein>
    <submittedName>
        <fullName evidence="1">Sarcosine oxidase subunit gamma</fullName>
    </submittedName>
</protein>
<reference evidence="1 2" key="1">
    <citation type="submission" date="2024-04" db="EMBL/GenBank/DDBJ databases">
        <title>Phylogenomic analyses of a clade within the roseobacter group suggest taxonomic reassignments of species of the genera Aestuariivita, Citreicella, Loktanella, Nautella, Pelagibaca, Ruegeria, Thalassobius, Thiobacimonas and Tropicibacter, and the proposal o.</title>
        <authorList>
            <person name="Jeon C.O."/>
        </authorList>
    </citation>
    <scope>NUCLEOTIDE SEQUENCE [LARGE SCALE GENOMIC DNA]</scope>
    <source>
        <strain evidence="1 2">G8-12</strain>
    </source>
</reference>
<dbReference type="Proteomes" id="UP001451782">
    <property type="component" value="Chromosome"/>
</dbReference>
<dbReference type="RefSeq" id="WP_342068514.1">
    <property type="nucleotide sequence ID" value="NZ_CP151762.1"/>
</dbReference>
<dbReference type="SUPFAM" id="SSF103025">
    <property type="entry name" value="Folate-binding domain"/>
    <property type="match status" value="1"/>
</dbReference>
<dbReference type="Gene3D" id="3.30.1360.120">
    <property type="entry name" value="Probable tRNA modification gtpase trme, domain 1"/>
    <property type="match status" value="1"/>
</dbReference>